<feature type="domain" description="UVR" evidence="14">
    <location>
        <begin position="608"/>
        <end position="643"/>
    </location>
</feature>
<dbReference type="GO" id="GO:0005524">
    <property type="term" value="F:ATP binding"/>
    <property type="evidence" value="ECO:0007669"/>
    <property type="project" value="UniProtKB-UniRule"/>
</dbReference>
<dbReference type="OrthoDB" id="8371at2157"/>
<dbReference type="PROSITE" id="PS51194">
    <property type="entry name" value="HELICASE_CTER"/>
    <property type="match status" value="1"/>
</dbReference>
<dbReference type="Gene3D" id="4.10.860.10">
    <property type="entry name" value="UVR domain"/>
    <property type="match status" value="1"/>
</dbReference>
<dbReference type="NCBIfam" id="NF003673">
    <property type="entry name" value="PRK05298.1"/>
    <property type="match status" value="1"/>
</dbReference>
<dbReference type="InterPro" id="IPR024759">
    <property type="entry name" value="UvrB_YAD/RRR_dom"/>
</dbReference>
<proteinExistence type="inferred from homology"/>
<dbReference type="Pfam" id="PF12344">
    <property type="entry name" value="UvrB"/>
    <property type="match status" value="1"/>
</dbReference>
<dbReference type="GO" id="GO:0120545">
    <property type="term" value="F:nucleic acid conformation isomerase activity"/>
    <property type="evidence" value="ECO:0007669"/>
    <property type="project" value="UniProtKB-ARBA"/>
</dbReference>
<comment type="domain">
    <text evidence="12">The beta-hairpin motif is involved in DNA binding.</text>
</comment>
<dbReference type="KEGG" id="mla:Mlab_0911"/>
<organism evidence="17 18">
    <name type="scientific">Methanocorpusculum labreanum (strain ATCC 43576 / DSM 4855 / Z)</name>
    <dbReference type="NCBI Taxonomy" id="410358"/>
    <lineage>
        <taxon>Archaea</taxon>
        <taxon>Methanobacteriati</taxon>
        <taxon>Methanobacteriota</taxon>
        <taxon>Stenosarchaea group</taxon>
        <taxon>Methanomicrobia</taxon>
        <taxon>Methanomicrobiales</taxon>
        <taxon>Methanocorpusculaceae</taxon>
        <taxon>Methanocorpusculum</taxon>
    </lineage>
</organism>
<dbReference type="PANTHER" id="PTHR24029">
    <property type="entry name" value="UVRABC SYSTEM PROTEIN B"/>
    <property type="match status" value="1"/>
</dbReference>
<keyword evidence="3 12" id="KW-0963">Cytoplasm</keyword>
<dbReference type="SMART" id="SM00490">
    <property type="entry name" value="HELICc"/>
    <property type="match status" value="1"/>
</dbReference>
<dbReference type="STRING" id="410358.Mlab_0911"/>
<dbReference type="PROSITE" id="PS51192">
    <property type="entry name" value="HELICASE_ATP_BIND_1"/>
    <property type="match status" value="1"/>
</dbReference>
<dbReference type="InterPro" id="IPR001650">
    <property type="entry name" value="Helicase_C-like"/>
</dbReference>
<keyword evidence="12 13" id="KW-0742">SOS response</keyword>
<dbReference type="GO" id="GO:0006289">
    <property type="term" value="P:nucleotide-excision repair"/>
    <property type="evidence" value="ECO:0007669"/>
    <property type="project" value="UniProtKB-UniRule"/>
</dbReference>
<comment type="subunit">
    <text evidence="10 12 13">Forms a heterotetramer with UvrA during the search for lesions. Interacts with UvrC in an incision complex.</text>
</comment>
<dbReference type="Gene3D" id="3.40.50.300">
    <property type="entry name" value="P-loop containing nucleotide triphosphate hydrolases"/>
    <property type="match status" value="3"/>
</dbReference>
<keyword evidence="5 12" id="KW-0227">DNA damage</keyword>
<keyword evidence="7 12" id="KW-0067">ATP-binding</keyword>
<evidence type="ECO:0000256" key="13">
    <source>
        <dbReference type="RuleBase" id="RU003587"/>
    </source>
</evidence>
<dbReference type="GO" id="GO:0009381">
    <property type="term" value="F:excinuclease ABC activity"/>
    <property type="evidence" value="ECO:0007669"/>
    <property type="project" value="UniProtKB-UniRule"/>
</dbReference>
<dbReference type="PROSITE" id="PS50151">
    <property type="entry name" value="UVR"/>
    <property type="match status" value="1"/>
</dbReference>
<evidence type="ECO:0000256" key="5">
    <source>
        <dbReference type="ARBA" id="ARBA00022763"/>
    </source>
</evidence>
<protein>
    <recommendedName>
        <fullName evidence="11 12">UvrABC system protein B</fullName>
        <shortName evidence="12">Protein UvrB</shortName>
    </recommendedName>
    <alternativeName>
        <fullName evidence="12">Excinuclease ABC subunit B</fullName>
    </alternativeName>
</protein>
<evidence type="ECO:0000259" key="14">
    <source>
        <dbReference type="PROSITE" id="PS50151"/>
    </source>
</evidence>
<dbReference type="GO" id="GO:0009432">
    <property type="term" value="P:SOS response"/>
    <property type="evidence" value="ECO:0007669"/>
    <property type="project" value="UniProtKB-UniRule"/>
</dbReference>
<dbReference type="EMBL" id="CP000559">
    <property type="protein sequence ID" value="ABN07082.1"/>
    <property type="molecule type" value="Genomic_DNA"/>
</dbReference>
<evidence type="ECO:0000256" key="8">
    <source>
        <dbReference type="ARBA" id="ARBA00022881"/>
    </source>
</evidence>
<evidence type="ECO:0000256" key="3">
    <source>
        <dbReference type="ARBA" id="ARBA00022490"/>
    </source>
</evidence>
<accession>A2SRX6</accession>
<keyword evidence="9 12" id="KW-0234">DNA repair</keyword>
<gene>
    <name evidence="12" type="primary">uvrB</name>
    <name evidence="17" type="ordered locus">Mlab_0911</name>
</gene>
<dbReference type="InterPro" id="IPR014001">
    <property type="entry name" value="Helicase_ATP-bd"/>
</dbReference>
<evidence type="ECO:0000256" key="7">
    <source>
        <dbReference type="ARBA" id="ARBA00022840"/>
    </source>
</evidence>
<evidence type="ECO:0000256" key="12">
    <source>
        <dbReference type="HAMAP-Rule" id="MF_00204"/>
    </source>
</evidence>
<evidence type="ECO:0000256" key="9">
    <source>
        <dbReference type="ARBA" id="ARBA00023204"/>
    </source>
</evidence>
<feature type="binding site" evidence="12">
    <location>
        <begin position="39"/>
        <end position="46"/>
    </location>
    <ligand>
        <name>ATP</name>
        <dbReference type="ChEBI" id="CHEBI:30616"/>
    </ligand>
</feature>
<evidence type="ECO:0000259" key="16">
    <source>
        <dbReference type="PROSITE" id="PS51194"/>
    </source>
</evidence>
<name>A2SRX6_METLZ</name>
<dbReference type="RefSeq" id="WP_011833283.1">
    <property type="nucleotide sequence ID" value="NC_008942.1"/>
</dbReference>
<dbReference type="CDD" id="cd18790">
    <property type="entry name" value="SF2_C_UvrB"/>
    <property type="match status" value="1"/>
</dbReference>
<feature type="domain" description="Helicase ATP-binding" evidence="15">
    <location>
        <begin position="26"/>
        <end position="159"/>
    </location>
</feature>
<dbReference type="HOGENOM" id="CLU_009621_2_1_2"/>
<keyword evidence="8 12" id="KW-0267">Excision nuclease</keyword>
<reference evidence="17 18" key="1">
    <citation type="journal article" date="2009" name="Stand. Genomic Sci.">
        <title>Complete genome sequence of Methanocorpusculum labreanum type strain Z.</title>
        <authorList>
            <person name="Anderson I.J."/>
            <person name="Sieprawska-Lupa M."/>
            <person name="Goltsman E."/>
            <person name="Lapidus A."/>
            <person name="Copeland A."/>
            <person name="Glavina Del Rio T."/>
            <person name="Tice H."/>
            <person name="Dalin E."/>
            <person name="Barry K."/>
            <person name="Pitluck S."/>
            <person name="Hauser L."/>
            <person name="Land M."/>
            <person name="Lucas S."/>
            <person name="Richardson P."/>
            <person name="Whitman W.B."/>
            <person name="Kyrpides N.C."/>
        </authorList>
    </citation>
    <scope>NUCLEOTIDE SEQUENCE [LARGE SCALE GENOMIC DNA]</scope>
    <source>
        <strain evidence="18">ATCC 43576 / DSM 4855 / Z</strain>
    </source>
</reference>
<dbReference type="SMART" id="SM00487">
    <property type="entry name" value="DEXDc"/>
    <property type="match status" value="1"/>
</dbReference>
<feature type="domain" description="Helicase C-terminal" evidence="16">
    <location>
        <begin position="430"/>
        <end position="589"/>
    </location>
</feature>
<evidence type="ECO:0000256" key="10">
    <source>
        <dbReference type="ARBA" id="ARBA00026033"/>
    </source>
</evidence>
<sequence>MPDQFSLQSTYSPKGSQPEAIEELTEGLLDGEQFQTLLGVTGSGKTFTIANVIQNVQRPTLVLAHNKTLAAQLYNEFKDFFPNNHVEYFISYYDYYQPESYIAKKDQYIEKDASINPKIEMMRLAATASILSHRDTIVVASVSCIYGLGNPENFQNLGFEVRRGQKITRRELLERLLSILFERNDIELMPGRFRVKGDTVDLIPGYFNNIIRIELFGDTIDRISEIDKTTGKEKERMEYFFIYPARHFVTPESEKQAAIDSIRGELEEVLAENRLDDLAAHRLRQRTQYDLEMIEETGSCKGIENYSRHFDRRAAGEKPYCLLDYFPDDFLMVIDESHQSLPQVRGMYNGDHSRKQSLVEYGFRLPSAFDNRPLKFVEFEKYLKQVIFVSATPGDYERKYSSQIIEQIIRPTGLVDPVVEVRPITGQTDDLLREISAVIGRGDRALVTTLTKKLAEELTEYLAGQGIKTRYLHSEIQTLERTELIRQLRLGMFDVLVGINLLREGLDIPEIGFIGILDADKEGFLRDARSLIQIIGRAARNSDSHVVLYADKMTDSMREALAETARRREMQMAFNTEHGITPVTIKKPVREKEVDIKDIRHLPKSEIPNLIIELEAEMNAAAAALDFERAIQLRDRVKELRGGS</sequence>
<dbReference type="Pfam" id="PF04851">
    <property type="entry name" value="ResIII"/>
    <property type="match status" value="1"/>
</dbReference>
<evidence type="ECO:0000259" key="15">
    <source>
        <dbReference type="PROSITE" id="PS51192"/>
    </source>
</evidence>
<dbReference type="Proteomes" id="UP000000365">
    <property type="component" value="Chromosome"/>
</dbReference>
<dbReference type="InterPro" id="IPR027417">
    <property type="entry name" value="P-loop_NTPase"/>
</dbReference>
<evidence type="ECO:0000256" key="6">
    <source>
        <dbReference type="ARBA" id="ARBA00022769"/>
    </source>
</evidence>
<dbReference type="InterPro" id="IPR036876">
    <property type="entry name" value="UVR_dom_sf"/>
</dbReference>
<dbReference type="SUPFAM" id="SSF46600">
    <property type="entry name" value="C-terminal UvrC-binding domain of UvrB"/>
    <property type="match status" value="1"/>
</dbReference>
<dbReference type="Pfam" id="PF17757">
    <property type="entry name" value="UvrB_inter"/>
    <property type="match status" value="1"/>
</dbReference>
<dbReference type="CDD" id="cd17916">
    <property type="entry name" value="DEXHc_UvrB"/>
    <property type="match status" value="1"/>
</dbReference>
<comment type="function">
    <text evidence="12">The UvrABC repair system catalyzes the recognition and processing of DNA lesions. A damage recognition complex composed of 2 UvrA and 2 UvrB subunits scans DNA for abnormalities. Upon binding of the UvrA(2)B(2) complex to a putative damaged site, the DNA wraps around one UvrB monomer. DNA wrap is dependent on ATP binding by UvrB and probably causes local melting of the DNA helix, facilitating insertion of UvrB beta-hairpin between the DNA strands. Then UvrB probes one DNA strand for the presence of a lesion. If a lesion is found the UvrA subunits dissociate and the UvrB-DNA preincision complex is formed. This complex is subsequently bound by UvrC and the second UvrB is released. If no lesion is found, the DNA wraps around the other UvrB subunit that will check the other stand for damage.</text>
</comment>
<dbReference type="Pfam" id="PF02151">
    <property type="entry name" value="UVR"/>
    <property type="match status" value="1"/>
</dbReference>
<dbReference type="GO" id="GO:0005737">
    <property type="term" value="C:cytoplasm"/>
    <property type="evidence" value="ECO:0007669"/>
    <property type="project" value="UniProtKB-SubCell"/>
</dbReference>
<dbReference type="eggNOG" id="arCOG04748">
    <property type="taxonomic scope" value="Archaea"/>
</dbReference>
<evidence type="ECO:0000256" key="1">
    <source>
        <dbReference type="ARBA" id="ARBA00004496"/>
    </source>
</evidence>
<dbReference type="NCBIfam" id="TIGR00631">
    <property type="entry name" value="uvrb"/>
    <property type="match status" value="1"/>
</dbReference>
<dbReference type="AlphaFoldDB" id="A2SRX6"/>
<feature type="short sequence motif" description="Beta-hairpin" evidence="12">
    <location>
        <begin position="92"/>
        <end position="115"/>
    </location>
</feature>
<dbReference type="GO" id="GO:0009380">
    <property type="term" value="C:excinuclease repair complex"/>
    <property type="evidence" value="ECO:0007669"/>
    <property type="project" value="InterPro"/>
</dbReference>
<dbReference type="InterPro" id="IPR041471">
    <property type="entry name" value="UvrB_inter"/>
</dbReference>
<comment type="subcellular location">
    <subcellularLocation>
        <location evidence="1 12 13">Cytoplasm</location>
    </subcellularLocation>
</comment>
<dbReference type="InterPro" id="IPR006935">
    <property type="entry name" value="Helicase/UvrB_N"/>
</dbReference>
<evidence type="ECO:0000256" key="11">
    <source>
        <dbReference type="ARBA" id="ARBA00029504"/>
    </source>
</evidence>
<dbReference type="GO" id="GO:0003677">
    <property type="term" value="F:DNA binding"/>
    <property type="evidence" value="ECO:0007669"/>
    <property type="project" value="UniProtKB-UniRule"/>
</dbReference>
<comment type="similarity">
    <text evidence="2 12 13">Belongs to the UvrB family.</text>
</comment>
<dbReference type="HAMAP" id="MF_00204">
    <property type="entry name" value="UvrB"/>
    <property type="match status" value="1"/>
</dbReference>
<dbReference type="GO" id="GO:0016887">
    <property type="term" value="F:ATP hydrolysis activity"/>
    <property type="evidence" value="ECO:0007669"/>
    <property type="project" value="InterPro"/>
</dbReference>
<dbReference type="InterPro" id="IPR004807">
    <property type="entry name" value="UvrB"/>
</dbReference>
<dbReference type="Pfam" id="PF00271">
    <property type="entry name" value="Helicase_C"/>
    <property type="match status" value="1"/>
</dbReference>
<evidence type="ECO:0000256" key="2">
    <source>
        <dbReference type="ARBA" id="ARBA00008533"/>
    </source>
</evidence>
<keyword evidence="4 12" id="KW-0547">Nucleotide-binding</keyword>
<dbReference type="InterPro" id="IPR001943">
    <property type="entry name" value="UVR_dom"/>
</dbReference>
<dbReference type="PANTHER" id="PTHR24029:SF0">
    <property type="entry name" value="UVRABC SYSTEM PROTEIN B"/>
    <property type="match status" value="1"/>
</dbReference>
<dbReference type="SUPFAM" id="SSF52540">
    <property type="entry name" value="P-loop containing nucleoside triphosphate hydrolases"/>
    <property type="match status" value="2"/>
</dbReference>
<evidence type="ECO:0000256" key="4">
    <source>
        <dbReference type="ARBA" id="ARBA00022741"/>
    </source>
</evidence>
<keyword evidence="6 12" id="KW-0228">DNA excision</keyword>
<keyword evidence="18" id="KW-1185">Reference proteome</keyword>
<evidence type="ECO:0000313" key="17">
    <source>
        <dbReference type="EMBL" id="ABN07082.1"/>
    </source>
</evidence>
<evidence type="ECO:0000313" key="18">
    <source>
        <dbReference type="Proteomes" id="UP000000365"/>
    </source>
</evidence>
<dbReference type="GeneID" id="4796022"/>